<keyword evidence="4" id="KW-1185">Reference proteome</keyword>
<dbReference type="InterPro" id="IPR021133">
    <property type="entry name" value="HEAT_type_2"/>
</dbReference>
<evidence type="ECO:0000256" key="2">
    <source>
        <dbReference type="SAM" id="MobiDB-lite"/>
    </source>
</evidence>
<dbReference type="Gene3D" id="1.25.10.10">
    <property type="entry name" value="Leucine-rich Repeat Variant"/>
    <property type="match status" value="1"/>
</dbReference>
<accession>A0AAV3ZRF0</accession>
<sequence>MRTPRQENAAPYKQTVYTYEDDPLKISSHRLFLCDALSPRLDWPSLYVADVDADVPLFCHNQEVLHVANLDMQLAAATAFLQILERKLVAVDEYKKTFLQTILASVDNKNEDVAQAWLETLLSCIDLLPKDVVKKDVLSIAVNKGQLSQTLQARLSCCKILGKVSSKFENFIVKNDVLPVVLSLCGDVEYDVRACMCQRLDVVAHGLGLELTKSKLLPQLIELSEDESQSVICACLETTANIIGMLDREANVNAILPMVKELLEKAINNVDSTLPVAAKLFGRFCHSLLEYMTVEDKAYFQEYFKRLCKIGVSEKKNKEEGSKLMEALDIFEASTDTGTEARMNAAYNFPAMVLFIGAKLFRLELYPCFSQLCRDPHVIVRKSIAAGFHEVAKLLTINVGIIFPELNALLNDADVEVLKAIVPNFKDIMAPLANIGVDQFTEHRAHAVQDVVTNFLRGESIVFQSPCWRTQEAMLCSMQSLHQLCNNEFLYNRVMPILIDKLKVGRALPVKIAAAKTVTILARHLRYKTQREAILQILKDDFFGSDSCYRRSLFIELASCYLQVNSKQAFKDHFYDQVLSMKSDRVATVRLKMLTLFPDMKRSLKLPRDQALRTALDTVLRQIIVYDKDTDVQHAAQQMSEELTVIQEGSDNTRTNRRNLTTEEEEDLRREDEEKELLAREEKERKEEEARIAKGSEKRNSVSGKKELGSKIPGAKKGVASKSSQGSQGGAKGDTPHQTAAGSKPRLSHGQAVLANHAGAKAFVIESSESMQRVDRLLPPVMPEEQQSSVISSPKSLHKSKSTTSIPTMIPRPESRPSTPTRRDPICRKIPVLVSGKRASSPALTGPTSSSSSTSSIKKNPSPTPSKKSSLSSPATGSSLSPLSSSSSLSGRRGSANSTNSTVLARRGSMGSANSNNGDTASKVKSTTPKASNALGVSRTPKKPGK</sequence>
<feature type="compositionally biased region" description="Polar residues" evidence="2">
    <location>
        <begin position="785"/>
        <end position="795"/>
    </location>
</feature>
<dbReference type="GO" id="GO:0019888">
    <property type="term" value="F:protein phosphatase regulator activity"/>
    <property type="evidence" value="ECO:0007669"/>
    <property type="project" value="TreeGrafter"/>
</dbReference>
<name>A0AAV3ZRF0_9GAST</name>
<dbReference type="PROSITE" id="PS50077">
    <property type="entry name" value="HEAT_REPEAT"/>
    <property type="match status" value="1"/>
</dbReference>
<dbReference type="EMBL" id="BLXT01002730">
    <property type="protein sequence ID" value="GFN97122.1"/>
    <property type="molecule type" value="Genomic_DNA"/>
</dbReference>
<feature type="region of interest" description="Disordered" evidence="2">
    <location>
        <begin position="642"/>
        <end position="754"/>
    </location>
</feature>
<dbReference type="PANTHER" id="PTHR21467:SF0">
    <property type="entry name" value="SERINE_THREONINE-PROTEIN PHOSPHATASE 4 REGULATORY SUBUNIT 4"/>
    <property type="match status" value="1"/>
</dbReference>
<dbReference type="InterPro" id="IPR039918">
    <property type="entry name" value="PPP4R4"/>
</dbReference>
<protein>
    <submittedName>
        <fullName evidence="3">Serine/threonine-protein phosphatase 4 regulatory subunit 4</fullName>
    </submittedName>
</protein>
<proteinExistence type="predicted"/>
<dbReference type="PANTHER" id="PTHR21467">
    <property type="entry name" value="PROTEIN PHOSPHATASE 4 REGULATORY SUBUNIT 4 PPP4R4"/>
    <property type="match status" value="1"/>
</dbReference>
<dbReference type="GO" id="GO:0008287">
    <property type="term" value="C:protein serine/threonine phosphatase complex"/>
    <property type="evidence" value="ECO:0007669"/>
    <property type="project" value="TreeGrafter"/>
</dbReference>
<dbReference type="SUPFAM" id="SSF48371">
    <property type="entry name" value="ARM repeat"/>
    <property type="match status" value="1"/>
</dbReference>
<dbReference type="InterPro" id="IPR016024">
    <property type="entry name" value="ARM-type_fold"/>
</dbReference>
<dbReference type="AlphaFoldDB" id="A0AAV3ZRF0"/>
<feature type="repeat" description="HEAT" evidence="1">
    <location>
        <begin position="177"/>
        <end position="215"/>
    </location>
</feature>
<comment type="caution">
    <text evidence="3">The sequence shown here is derived from an EMBL/GenBank/DDBJ whole genome shotgun (WGS) entry which is preliminary data.</text>
</comment>
<feature type="compositionally biased region" description="Low complexity" evidence="2">
    <location>
        <begin position="715"/>
        <end position="726"/>
    </location>
</feature>
<feature type="compositionally biased region" description="Polar residues" evidence="2">
    <location>
        <begin position="911"/>
        <end position="931"/>
    </location>
</feature>
<organism evidence="3 4">
    <name type="scientific">Plakobranchus ocellatus</name>
    <dbReference type="NCBI Taxonomy" id="259542"/>
    <lineage>
        <taxon>Eukaryota</taxon>
        <taxon>Metazoa</taxon>
        <taxon>Spiralia</taxon>
        <taxon>Lophotrochozoa</taxon>
        <taxon>Mollusca</taxon>
        <taxon>Gastropoda</taxon>
        <taxon>Heterobranchia</taxon>
        <taxon>Euthyneura</taxon>
        <taxon>Panpulmonata</taxon>
        <taxon>Sacoglossa</taxon>
        <taxon>Placobranchoidea</taxon>
        <taxon>Plakobranchidae</taxon>
        <taxon>Plakobranchus</taxon>
    </lineage>
</organism>
<gene>
    <name evidence="3" type="ORF">PoB_002362800</name>
</gene>
<feature type="compositionally biased region" description="Basic and acidic residues" evidence="2">
    <location>
        <begin position="667"/>
        <end position="709"/>
    </location>
</feature>
<dbReference type="InterPro" id="IPR011989">
    <property type="entry name" value="ARM-like"/>
</dbReference>
<feature type="region of interest" description="Disordered" evidence="2">
    <location>
        <begin position="778"/>
        <end position="946"/>
    </location>
</feature>
<dbReference type="Proteomes" id="UP000735302">
    <property type="component" value="Unassembled WGS sequence"/>
</dbReference>
<evidence type="ECO:0000256" key="1">
    <source>
        <dbReference type="PROSITE-ProRule" id="PRU00103"/>
    </source>
</evidence>
<dbReference type="GO" id="GO:0005829">
    <property type="term" value="C:cytosol"/>
    <property type="evidence" value="ECO:0007669"/>
    <property type="project" value="TreeGrafter"/>
</dbReference>
<evidence type="ECO:0000313" key="3">
    <source>
        <dbReference type="EMBL" id="GFN97122.1"/>
    </source>
</evidence>
<evidence type="ECO:0000313" key="4">
    <source>
        <dbReference type="Proteomes" id="UP000735302"/>
    </source>
</evidence>
<feature type="compositionally biased region" description="Low complexity" evidence="2">
    <location>
        <begin position="839"/>
        <end position="898"/>
    </location>
</feature>
<reference evidence="3 4" key="1">
    <citation type="journal article" date="2021" name="Elife">
        <title>Chloroplast acquisition without the gene transfer in kleptoplastic sea slugs, Plakobranchus ocellatus.</title>
        <authorList>
            <person name="Maeda T."/>
            <person name="Takahashi S."/>
            <person name="Yoshida T."/>
            <person name="Shimamura S."/>
            <person name="Takaki Y."/>
            <person name="Nagai Y."/>
            <person name="Toyoda A."/>
            <person name="Suzuki Y."/>
            <person name="Arimoto A."/>
            <person name="Ishii H."/>
            <person name="Satoh N."/>
            <person name="Nishiyama T."/>
            <person name="Hasebe M."/>
            <person name="Maruyama T."/>
            <person name="Minagawa J."/>
            <person name="Obokata J."/>
            <person name="Shigenobu S."/>
        </authorList>
    </citation>
    <scope>NUCLEOTIDE SEQUENCE [LARGE SCALE GENOMIC DNA]</scope>
</reference>